<organism evidence="1 2">
    <name type="scientific">Cohnella faecalis</name>
    <dbReference type="NCBI Taxonomy" id="2315694"/>
    <lineage>
        <taxon>Bacteria</taxon>
        <taxon>Bacillati</taxon>
        <taxon>Bacillota</taxon>
        <taxon>Bacilli</taxon>
        <taxon>Bacillales</taxon>
        <taxon>Paenibacillaceae</taxon>
        <taxon>Cohnella</taxon>
    </lineage>
</organism>
<dbReference type="AlphaFoldDB" id="A0A398CT59"/>
<dbReference type="RefSeq" id="WP_119150540.1">
    <property type="nucleotide sequence ID" value="NZ_QXJM01000039.1"/>
</dbReference>
<proteinExistence type="predicted"/>
<comment type="caution">
    <text evidence="1">The sequence shown here is derived from an EMBL/GenBank/DDBJ whole genome shotgun (WGS) entry which is preliminary data.</text>
</comment>
<evidence type="ECO:0000313" key="1">
    <source>
        <dbReference type="EMBL" id="RIE02501.1"/>
    </source>
</evidence>
<accession>A0A398CT59</accession>
<reference evidence="1 2" key="1">
    <citation type="submission" date="2018-09" db="EMBL/GenBank/DDBJ databases">
        <title>Cohnella cavernae sp. nov., isolated from a karst cave.</title>
        <authorList>
            <person name="Zhu H."/>
        </authorList>
    </citation>
    <scope>NUCLEOTIDE SEQUENCE [LARGE SCALE GENOMIC DNA]</scope>
    <source>
        <strain evidence="1 2">K2E09-144</strain>
    </source>
</reference>
<keyword evidence="2" id="KW-1185">Reference proteome</keyword>
<name>A0A398CT59_9BACL</name>
<protein>
    <submittedName>
        <fullName evidence="1">Uncharacterized protein</fullName>
    </submittedName>
</protein>
<gene>
    <name evidence="1" type="ORF">D3H35_17575</name>
</gene>
<dbReference type="Proteomes" id="UP000266340">
    <property type="component" value="Unassembled WGS sequence"/>
</dbReference>
<dbReference type="EMBL" id="QXJM01000039">
    <property type="protein sequence ID" value="RIE02501.1"/>
    <property type="molecule type" value="Genomic_DNA"/>
</dbReference>
<sequence>MPVIAGTNPILKDIGSTYTLNVEIANAANRYFAYSVRDFDVVTATPPPNYGDDYWSVAPSPSLYYPNTGGPSNIMVQKNQKYVAIYELTSTAEGSKIIGYTEFVIADLPISPL</sequence>
<evidence type="ECO:0000313" key="2">
    <source>
        <dbReference type="Proteomes" id="UP000266340"/>
    </source>
</evidence>